<dbReference type="InterPro" id="IPR024079">
    <property type="entry name" value="MetalloPept_cat_dom_sf"/>
</dbReference>
<dbReference type="PANTHER" id="PTHR38478">
    <property type="entry name" value="PEPTIDASE M1A AND M12B"/>
    <property type="match status" value="1"/>
</dbReference>
<protein>
    <recommendedName>
        <fullName evidence="5">Peptidase M43</fullName>
    </recommendedName>
</protein>
<dbReference type="Proteomes" id="UP000184550">
    <property type="component" value="Unassembled WGS sequence"/>
</dbReference>
<dbReference type="OrthoDB" id="9776599at2"/>
<dbReference type="InterPro" id="IPR034032">
    <property type="entry name" value="Zn_MMP-like_bac"/>
</dbReference>
<comment type="caution">
    <text evidence="3">The sequence shown here is derived from an EMBL/GenBank/DDBJ whole genome shotgun (WGS) entry which is preliminary data.</text>
</comment>
<evidence type="ECO:0008006" key="5">
    <source>
        <dbReference type="Google" id="ProtNLM"/>
    </source>
</evidence>
<dbReference type="GO" id="GO:0008237">
    <property type="term" value="F:metallopeptidase activity"/>
    <property type="evidence" value="ECO:0007669"/>
    <property type="project" value="InterPro"/>
</dbReference>
<name>A0A7Z9BN91_9CYAN</name>
<proteinExistence type="predicted"/>
<dbReference type="Pfam" id="PF16313">
    <property type="entry name" value="DUF4953"/>
    <property type="match status" value="1"/>
</dbReference>
<dbReference type="InterPro" id="IPR032534">
    <property type="entry name" value="EcxA_zinc-bd"/>
</dbReference>
<dbReference type="EMBL" id="CZCU02000091">
    <property type="protein sequence ID" value="VXD12759.1"/>
    <property type="molecule type" value="Genomic_DNA"/>
</dbReference>
<evidence type="ECO:0000313" key="3">
    <source>
        <dbReference type="EMBL" id="VXD12759.1"/>
    </source>
</evidence>
<dbReference type="PANTHER" id="PTHR38478:SF1">
    <property type="entry name" value="ZINC DEPENDENT METALLOPROTEASE DOMAIN LIPOPROTEIN"/>
    <property type="match status" value="1"/>
</dbReference>
<dbReference type="Pfam" id="PF17148">
    <property type="entry name" value="DUF5117"/>
    <property type="match status" value="1"/>
</dbReference>
<gene>
    <name evidence="3" type="ORF">PL8927_20011</name>
</gene>
<dbReference type="CDD" id="cd04276">
    <property type="entry name" value="ZnMc_MMP_like_2"/>
    <property type="match status" value="1"/>
</dbReference>
<keyword evidence="4" id="KW-1185">Reference proteome</keyword>
<accession>A0A7Z9BN91</accession>
<organism evidence="3 4">
    <name type="scientific">Planktothrix serta PCC 8927</name>
    <dbReference type="NCBI Taxonomy" id="671068"/>
    <lineage>
        <taxon>Bacteria</taxon>
        <taxon>Bacillati</taxon>
        <taxon>Cyanobacteriota</taxon>
        <taxon>Cyanophyceae</taxon>
        <taxon>Oscillatoriophycideae</taxon>
        <taxon>Oscillatoriales</taxon>
        <taxon>Microcoleaceae</taxon>
        <taxon>Planktothrix</taxon>
    </lineage>
</organism>
<sequence length="918" mass="105111">MTKFRKAKRFVLLGLISFLMIIVRLSQVNAQEVSFSEFRGYLVAQQVTPQPFEQVIQGSEKLDGLFTIYQKKESGKVYLELKPEQLNQNFLSFATLESGIGEQGIVSGTHLRDLLFQFRLVQNQIQIVVPNINFRTDENDPQIRSVNRSFSESVLKTLPILSIHPERKTVLIEISDLFNSASDLPGLMIEYSEFLKNNYSIDPSKSYISQIQSFPENVEIESIFGFSLGQYGEAKSIPSLPDNRTFNLKVRYSLLAVPINNGYRPRLADERVGYFTTTYKDLSGRTDRSSIVRYINRWNLEKQDPNADLSPPVKPITFWIENTVPLEYRDAIREGILFWNKAFEQAGFINAIQVEQMPDNAPWNPADVRYNTIRWSTSFKSPFSGYGPSHINPLTGEILDADIIIESNGIKGIQEGAGVFLGNTSAIIFEEDGNNNSTLNTANQACPIGLYAYSMAKKSPTESNHKSAANFAEEICFHQASNEQLMIGTTALSLLENVTPNSPKLKDYIQQYIRLLISHEVGHTLGLRHNFQGSTLLSPEELNNPEITRTKGLVSSVMDYLPVNLAPQGTPQGDYFPTQIGPYDQWAIEYGYKPIASPTTEAEWQGLQEIAKRANQPELAYATDEDFWGVFLDPATNTRDLSNDMLKYSQWQFDNAVEMWKRLENYTPRDGEGYDKMRKMFDTIFDYYSSQAINLTLYIGGQSFNRTRAGEGYRRLPFESISIEKQRNALKLLQTYVFTDEIFKFSPNLLNQLAPARWSDWANPDQNSALDYPITRRISWFQRYILRELFVSTRLFRLRDLELKTTANNALSLPELFETVQNGIWAEILANNGEIEISSIRRSLQREHLEILSEMVLRKMTVPEDAETLAWYQLQQLNKQLETTLKRHQNKMNAYTLAHLEQTHNRIQKILEAEVQSN</sequence>
<dbReference type="Gene3D" id="3.40.390.10">
    <property type="entry name" value="Collagenase (Catalytic Domain)"/>
    <property type="match status" value="1"/>
</dbReference>
<feature type="domain" description="DUF5117" evidence="2">
    <location>
        <begin position="109"/>
        <end position="302"/>
    </location>
</feature>
<dbReference type="SUPFAM" id="SSF55486">
    <property type="entry name" value="Metalloproteases ('zincins'), catalytic domain"/>
    <property type="match status" value="1"/>
</dbReference>
<feature type="domain" description="EcxA zinc-binding" evidence="1">
    <location>
        <begin position="503"/>
        <end position="829"/>
    </location>
</feature>
<dbReference type="AlphaFoldDB" id="A0A7Z9BN91"/>
<evidence type="ECO:0000259" key="2">
    <source>
        <dbReference type="Pfam" id="PF17148"/>
    </source>
</evidence>
<dbReference type="InterPro" id="IPR033413">
    <property type="entry name" value="DUF5117"/>
</dbReference>
<evidence type="ECO:0000259" key="1">
    <source>
        <dbReference type="Pfam" id="PF16313"/>
    </source>
</evidence>
<evidence type="ECO:0000313" key="4">
    <source>
        <dbReference type="Proteomes" id="UP000184550"/>
    </source>
</evidence>
<reference evidence="3" key="1">
    <citation type="submission" date="2019-10" db="EMBL/GenBank/DDBJ databases">
        <authorList>
            <consortium name="Genoscope - CEA"/>
            <person name="William W."/>
        </authorList>
    </citation>
    <scope>NUCLEOTIDE SEQUENCE [LARGE SCALE GENOMIC DNA]</scope>
    <source>
        <strain evidence="3">BBR_PRJEB10992</strain>
    </source>
</reference>